<comment type="similarity">
    <text evidence="4">Belongs to the WD repeat PROPPIN family.</text>
</comment>
<dbReference type="SMART" id="SM00320">
    <property type="entry name" value="WD40"/>
    <property type="match status" value="3"/>
</dbReference>
<proteinExistence type="inferred from homology"/>
<evidence type="ECO:0000313" key="7">
    <source>
        <dbReference type="EMBL" id="KAK4117389.1"/>
    </source>
</evidence>
<comment type="subcellular location">
    <subcellularLocation>
        <location evidence="1">Vacuole membrane</location>
        <topology evidence="1">Peripheral membrane protein</topology>
    </subcellularLocation>
</comment>
<reference evidence="7" key="2">
    <citation type="submission" date="2023-05" db="EMBL/GenBank/DDBJ databases">
        <authorList>
            <consortium name="Lawrence Berkeley National Laboratory"/>
            <person name="Steindorff A."/>
            <person name="Hensen N."/>
            <person name="Bonometti L."/>
            <person name="Westerberg I."/>
            <person name="Brannstrom I.O."/>
            <person name="Guillou S."/>
            <person name="Cros-Aarteil S."/>
            <person name="Calhoun S."/>
            <person name="Haridas S."/>
            <person name="Kuo A."/>
            <person name="Mondo S."/>
            <person name="Pangilinan J."/>
            <person name="Riley R."/>
            <person name="Labutti K."/>
            <person name="Andreopoulos B."/>
            <person name="Lipzen A."/>
            <person name="Chen C."/>
            <person name="Yanf M."/>
            <person name="Daum C."/>
            <person name="Ng V."/>
            <person name="Clum A."/>
            <person name="Ohm R."/>
            <person name="Martin F."/>
            <person name="Silar P."/>
            <person name="Natvig D."/>
            <person name="Lalanne C."/>
            <person name="Gautier V."/>
            <person name="Ament-Velasquez S.L."/>
            <person name="Kruys A."/>
            <person name="Hutchinson M.I."/>
            <person name="Powell A.J."/>
            <person name="Barry K."/>
            <person name="Miller A.N."/>
            <person name="Grigoriev I.V."/>
            <person name="Debuchy R."/>
            <person name="Gladieux P."/>
            <person name="Thoren M.H."/>
            <person name="Johannesson H."/>
        </authorList>
    </citation>
    <scope>NUCLEOTIDE SEQUENCE</scope>
    <source>
        <strain evidence="7">CBS 508.74</strain>
    </source>
</reference>
<feature type="compositionally biased region" description="Gly residues" evidence="6">
    <location>
        <begin position="274"/>
        <end position="288"/>
    </location>
</feature>
<evidence type="ECO:0000256" key="6">
    <source>
        <dbReference type="SAM" id="MobiDB-lite"/>
    </source>
</evidence>
<evidence type="ECO:0000256" key="3">
    <source>
        <dbReference type="ARBA" id="ARBA00022737"/>
    </source>
</evidence>
<dbReference type="InterPro" id="IPR001680">
    <property type="entry name" value="WD40_rpt"/>
</dbReference>
<keyword evidence="8" id="KW-1185">Reference proteome</keyword>
<keyword evidence="3" id="KW-0677">Repeat</keyword>
<feature type="region of interest" description="Disordered" evidence="6">
    <location>
        <begin position="252"/>
        <end position="288"/>
    </location>
</feature>
<accession>A0AAN6TMS6</accession>
<protein>
    <submittedName>
        <fullName evidence="7">WD40 repeat-like protein</fullName>
    </submittedName>
</protein>
<keyword evidence="2 5" id="KW-0853">WD repeat</keyword>
<dbReference type="Pfam" id="PF21032">
    <property type="entry name" value="PROPPIN"/>
    <property type="match status" value="1"/>
</dbReference>
<dbReference type="Gene3D" id="2.130.10.10">
    <property type="entry name" value="YVTN repeat-like/Quinoprotein amine dehydrogenase"/>
    <property type="match status" value="1"/>
</dbReference>
<evidence type="ECO:0000256" key="5">
    <source>
        <dbReference type="PROSITE-ProRule" id="PRU00221"/>
    </source>
</evidence>
<reference evidence="7" key="1">
    <citation type="journal article" date="2023" name="Mol. Phylogenet. Evol.">
        <title>Genome-scale phylogeny and comparative genomics of the fungal order Sordariales.</title>
        <authorList>
            <person name="Hensen N."/>
            <person name="Bonometti L."/>
            <person name="Westerberg I."/>
            <person name="Brannstrom I.O."/>
            <person name="Guillou S."/>
            <person name="Cros-Aarteil S."/>
            <person name="Calhoun S."/>
            <person name="Haridas S."/>
            <person name="Kuo A."/>
            <person name="Mondo S."/>
            <person name="Pangilinan J."/>
            <person name="Riley R."/>
            <person name="LaButti K."/>
            <person name="Andreopoulos B."/>
            <person name="Lipzen A."/>
            <person name="Chen C."/>
            <person name="Yan M."/>
            <person name="Daum C."/>
            <person name="Ng V."/>
            <person name="Clum A."/>
            <person name="Steindorff A."/>
            <person name="Ohm R.A."/>
            <person name="Martin F."/>
            <person name="Silar P."/>
            <person name="Natvig D.O."/>
            <person name="Lalanne C."/>
            <person name="Gautier V."/>
            <person name="Ament-Velasquez S.L."/>
            <person name="Kruys A."/>
            <person name="Hutchinson M.I."/>
            <person name="Powell A.J."/>
            <person name="Barry K."/>
            <person name="Miller A.N."/>
            <person name="Grigoriev I.V."/>
            <person name="Debuchy R."/>
            <person name="Gladieux P."/>
            <person name="Hiltunen Thoren M."/>
            <person name="Johannesson H."/>
        </authorList>
    </citation>
    <scope>NUCLEOTIDE SEQUENCE</scope>
    <source>
        <strain evidence="7">CBS 508.74</strain>
    </source>
</reference>
<dbReference type="InterPro" id="IPR036322">
    <property type="entry name" value="WD40_repeat_dom_sf"/>
</dbReference>
<feature type="repeat" description="WD" evidence="5">
    <location>
        <begin position="176"/>
        <end position="204"/>
    </location>
</feature>
<dbReference type="GeneID" id="89938201"/>
<dbReference type="GO" id="GO:0005774">
    <property type="term" value="C:vacuolar membrane"/>
    <property type="evidence" value="ECO:0007669"/>
    <property type="project" value="UniProtKB-SubCell"/>
</dbReference>
<dbReference type="SUPFAM" id="SSF50978">
    <property type="entry name" value="WD40 repeat-like"/>
    <property type="match status" value="1"/>
</dbReference>
<sequence length="387" mass="41365">MNTRTPLESPNATVVLSISFNDDCSCFAVGLSTGFRIFDSETCTLRAARDFNAGVGLVRMMGKTNYVGLVGGGKQPKFAANKLIIWDEAKSKSALDISALTPVRGVQLSKERIVVVLQNSVRVYKFAKPPSLLSAYETANNPWGLCCLSSKRIAFPGRTAGHVQLVEIATSNVSIIPAHSSAVKAIQLSPDGELLATASETGTLIRVFSTSNCARVAELRRGIDPATIFSLAFNPSGTMLACTSDKSTLHIFDIPHPKRPARPFQSGSRSQAGGAAGSGGGSSEGSAGRGKWGFLSKIPMMPRVFSDVYSFTSAPFDADDESPPGQLPMSESTTLGTSRPPKGVIGWLDENTLVVIGAGKNARWEKFVVREGPDGRRLFREGWKRYA</sequence>
<comment type="caution">
    <text evidence="7">The sequence shown here is derived from an EMBL/GenBank/DDBJ whole genome shotgun (WGS) entry which is preliminary data.</text>
</comment>
<dbReference type="RefSeq" id="XP_064674959.1">
    <property type="nucleotide sequence ID" value="XM_064814076.1"/>
</dbReference>
<dbReference type="AlphaFoldDB" id="A0AAN6TMS6"/>
<dbReference type="InterPro" id="IPR015943">
    <property type="entry name" value="WD40/YVTN_repeat-like_dom_sf"/>
</dbReference>
<organism evidence="7 8">
    <name type="scientific">Canariomyces notabilis</name>
    <dbReference type="NCBI Taxonomy" id="2074819"/>
    <lineage>
        <taxon>Eukaryota</taxon>
        <taxon>Fungi</taxon>
        <taxon>Dikarya</taxon>
        <taxon>Ascomycota</taxon>
        <taxon>Pezizomycotina</taxon>
        <taxon>Sordariomycetes</taxon>
        <taxon>Sordariomycetidae</taxon>
        <taxon>Sordariales</taxon>
        <taxon>Chaetomiaceae</taxon>
        <taxon>Canariomyces</taxon>
    </lineage>
</organism>
<dbReference type="PANTHER" id="PTHR11227">
    <property type="entry name" value="WD-REPEAT PROTEIN INTERACTING WITH PHOSPHOINOSIDES WIPI -RELATED"/>
    <property type="match status" value="1"/>
</dbReference>
<dbReference type="InterPro" id="IPR048720">
    <property type="entry name" value="PROPPIN"/>
</dbReference>
<dbReference type="Proteomes" id="UP001302812">
    <property type="component" value="Unassembled WGS sequence"/>
</dbReference>
<evidence type="ECO:0000313" key="8">
    <source>
        <dbReference type="Proteomes" id="UP001302812"/>
    </source>
</evidence>
<name>A0AAN6TMS6_9PEZI</name>
<gene>
    <name evidence="7" type="ORF">N656DRAFT_773511</name>
</gene>
<dbReference type="EMBL" id="MU853332">
    <property type="protein sequence ID" value="KAK4117389.1"/>
    <property type="molecule type" value="Genomic_DNA"/>
</dbReference>
<dbReference type="PROSITE" id="PS50082">
    <property type="entry name" value="WD_REPEATS_2"/>
    <property type="match status" value="1"/>
</dbReference>
<feature type="region of interest" description="Disordered" evidence="6">
    <location>
        <begin position="316"/>
        <end position="341"/>
    </location>
</feature>
<evidence type="ECO:0000256" key="2">
    <source>
        <dbReference type="ARBA" id="ARBA00022574"/>
    </source>
</evidence>
<evidence type="ECO:0000256" key="1">
    <source>
        <dbReference type="ARBA" id="ARBA00004148"/>
    </source>
</evidence>
<evidence type="ECO:0000256" key="4">
    <source>
        <dbReference type="ARBA" id="ARBA00025740"/>
    </source>
</evidence>